<feature type="domain" description="N-acetyltransferase" evidence="2">
    <location>
        <begin position="95"/>
        <end position="231"/>
    </location>
</feature>
<dbReference type="InterPro" id="IPR000182">
    <property type="entry name" value="GNAT_dom"/>
</dbReference>
<feature type="transmembrane region" description="Helical" evidence="1">
    <location>
        <begin position="33"/>
        <end position="51"/>
    </location>
</feature>
<evidence type="ECO:0000313" key="3">
    <source>
        <dbReference type="EMBL" id="RCX14373.1"/>
    </source>
</evidence>
<evidence type="ECO:0000256" key="1">
    <source>
        <dbReference type="SAM" id="Phobius"/>
    </source>
</evidence>
<accession>A0A369AYY8</accession>
<dbReference type="Proteomes" id="UP000253034">
    <property type="component" value="Unassembled WGS sequence"/>
</dbReference>
<gene>
    <name evidence="3" type="ORF">DFR58_11597</name>
</gene>
<dbReference type="PROSITE" id="PS51186">
    <property type="entry name" value="GNAT"/>
    <property type="match status" value="1"/>
</dbReference>
<dbReference type="InterPro" id="IPR016181">
    <property type="entry name" value="Acyl_CoA_acyltransferase"/>
</dbReference>
<keyword evidence="4" id="KW-1185">Reference proteome</keyword>
<keyword evidence="3" id="KW-0808">Transferase</keyword>
<keyword evidence="1" id="KW-0812">Transmembrane</keyword>
<name>A0A369AYY8_9FIRM</name>
<proteinExistence type="predicted"/>
<reference evidence="3 4" key="1">
    <citation type="submission" date="2018-07" db="EMBL/GenBank/DDBJ databases">
        <title>Genomic Encyclopedia of Type Strains, Phase IV (KMG-IV): sequencing the most valuable type-strain genomes for metagenomic binning, comparative biology and taxonomic classification.</title>
        <authorList>
            <person name="Goeker M."/>
        </authorList>
    </citation>
    <scope>NUCLEOTIDE SEQUENCE [LARGE SCALE GENOMIC DNA]</scope>
    <source>
        <strain evidence="3 4">DSM 27016</strain>
    </source>
</reference>
<dbReference type="GO" id="GO:0016747">
    <property type="term" value="F:acyltransferase activity, transferring groups other than amino-acyl groups"/>
    <property type="evidence" value="ECO:0007669"/>
    <property type="project" value="InterPro"/>
</dbReference>
<dbReference type="SUPFAM" id="SSF55729">
    <property type="entry name" value="Acyl-CoA N-acyltransferases (Nat)"/>
    <property type="match status" value="1"/>
</dbReference>
<keyword evidence="1" id="KW-1133">Transmembrane helix</keyword>
<evidence type="ECO:0000313" key="4">
    <source>
        <dbReference type="Proteomes" id="UP000253034"/>
    </source>
</evidence>
<evidence type="ECO:0000259" key="2">
    <source>
        <dbReference type="PROSITE" id="PS51186"/>
    </source>
</evidence>
<comment type="caution">
    <text evidence="3">The sequence shown here is derived from an EMBL/GenBank/DDBJ whole genome shotgun (WGS) entry which is preliminary data.</text>
</comment>
<dbReference type="Gene3D" id="3.40.630.30">
    <property type="match status" value="1"/>
</dbReference>
<organism evidence="3 4">
    <name type="scientific">Anaerobacterium chartisolvens</name>
    <dbReference type="NCBI Taxonomy" id="1297424"/>
    <lineage>
        <taxon>Bacteria</taxon>
        <taxon>Bacillati</taxon>
        <taxon>Bacillota</taxon>
        <taxon>Clostridia</taxon>
        <taxon>Eubacteriales</taxon>
        <taxon>Oscillospiraceae</taxon>
        <taxon>Anaerobacterium</taxon>
    </lineage>
</organism>
<dbReference type="FunFam" id="3.40.630.30:FF:000165">
    <property type="entry name" value="IAA acetyltransferase"/>
    <property type="match status" value="1"/>
</dbReference>
<protein>
    <submittedName>
        <fullName evidence="3">Acetyltransferase (GNAT) family protein</fullName>
    </submittedName>
</protein>
<dbReference type="Pfam" id="PF13508">
    <property type="entry name" value="Acetyltransf_7"/>
    <property type="match status" value="1"/>
</dbReference>
<dbReference type="AlphaFoldDB" id="A0A369AYY8"/>
<dbReference type="CDD" id="cd04301">
    <property type="entry name" value="NAT_SF"/>
    <property type="match status" value="1"/>
</dbReference>
<keyword evidence="1" id="KW-0472">Membrane</keyword>
<sequence>MAWDYAELSKMAKANGGPKKLVDLLINSGKRKMFPWLGAAVAVGVATTVLVQKAYKYLSNKKAESNAEMELAKQELIQGIKDYDATHAEVHSDIMNIRKITDNKKEYMDLLLLADEQEDMIDKYLDHGEMFVLDDNGIKAECVITQEADGVYELKNIAVLSDCRRKGYGKALIEFLFSAYTDCNTMLVGTGDVPSALTFYKKCGFTESHRIKNFFIDNYDHPMFEDGKQLVDMVYLKWER</sequence>
<dbReference type="EMBL" id="QPJT01000015">
    <property type="protein sequence ID" value="RCX14373.1"/>
    <property type="molecule type" value="Genomic_DNA"/>
</dbReference>